<dbReference type="Gene3D" id="3.10.50.10">
    <property type="match status" value="1"/>
</dbReference>
<keyword evidence="7" id="KW-0146">Chitin degradation</keyword>
<dbReference type="GO" id="GO:0005576">
    <property type="term" value="C:extracellular region"/>
    <property type="evidence" value="ECO:0007669"/>
    <property type="project" value="TreeGrafter"/>
</dbReference>
<evidence type="ECO:0000256" key="1">
    <source>
        <dbReference type="ARBA" id="ARBA00000822"/>
    </source>
</evidence>
<keyword evidence="8" id="KW-1015">Disulfide bond</keyword>
<evidence type="ECO:0000256" key="2">
    <source>
        <dbReference type="ARBA" id="ARBA00009121"/>
    </source>
</evidence>
<keyword evidence="5 14" id="KW-0732">Signal</keyword>
<reference evidence="16" key="1">
    <citation type="journal article" date="2007" name="Entomol. Exp. Appl.">
        <title>Characterization of a cDNA encoding a putative chitinase from teratocytes of the endoparasitoid Toxoneuron nigriceps.</title>
        <authorList>
            <person name="Consoli F.L."/>
            <person name="Lewis D."/>
            <person name="Keeley L."/>
            <person name="Vinson S.B."/>
        </authorList>
    </citation>
    <scope>NUCLEOTIDE SEQUENCE</scope>
</reference>
<evidence type="ECO:0000256" key="9">
    <source>
        <dbReference type="ARBA" id="ARBA00023277"/>
    </source>
</evidence>
<evidence type="ECO:0000256" key="6">
    <source>
        <dbReference type="ARBA" id="ARBA00022801"/>
    </source>
</evidence>
<dbReference type="CDD" id="cd02872">
    <property type="entry name" value="GH18_chitolectin_chitotriosidase"/>
    <property type="match status" value="1"/>
</dbReference>
<dbReference type="PANTHER" id="PTHR11177:SF360">
    <property type="entry name" value="CHITINASE 4-RELATED"/>
    <property type="match status" value="1"/>
</dbReference>
<dbReference type="SUPFAM" id="SSF54556">
    <property type="entry name" value="Chitinase insertion domain"/>
    <property type="match status" value="1"/>
</dbReference>
<evidence type="ECO:0000259" key="15">
    <source>
        <dbReference type="PROSITE" id="PS51910"/>
    </source>
</evidence>
<feature type="chain" id="PRO_5004251011" description="chitinase" evidence="14">
    <location>
        <begin position="20"/>
        <end position="493"/>
    </location>
</feature>
<dbReference type="SMART" id="SM00636">
    <property type="entry name" value="Glyco_18"/>
    <property type="match status" value="1"/>
</dbReference>
<gene>
    <name evidence="16" type="primary">PSP3</name>
</gene>
<dbReference type="PANTHER" id="PTHR11177">
    <property type="entry name" value="CHITINASE"/>
    <property type="match status" value="1"/>
</dbReference>
<evidence type="ECO:0000256" key="10">
    <source>
        <dbReference type="ARBA" id="ARBA00023295"/>
    </source>
</evidence>
<keyword evidence="10 12" id="KW-0326">Glycosidase</keyword>
<feature type="domain" description="GH18" evidence="15">
    <location>
        <begin position="25"/>
        <end position="392"/>
    </location>
</feature>
<dbReference type="PROSITE" id="PS01095">
    <property type="entry name" value="GH18_1"/>
    <property type="match status" value="1"/>
</dbReference>
<dbReference type="SUPFAM" id="SSF51445">
    <property type="entry name" value="(Trans)glycosidases"/>
    <property type="match status" value="1"/>
</dbReference>
<dbReference type="GO" id="GO:0008061">
    <property type="term" value="F:chitin binding"/>
    <property type="evidence" value="ECO:0007669"/>
    <property type="project" value="UniProtKB-KW"/>
</dbReference>
<comment type="catalytic activity">
    <reaction evidence="1">
        <text>Random endo-hydrolysis of N-acetyl-beta-D-glucosaminide (1-&gt;4)-beta-linkages in chitin and chitodextrins.</text>
        <dbReference type="EC" id="3.2.1.14"/>
    </reaction>
</comment>
<keyword evidence="11" id="KW-0624">Polysaccharide degradation</keyword>
<dbReference type="PROSITE" id="PS51910">
    <property type="entry name" value="GH18_2"/>
    <property type="match status" value="1"/>
</dbReference>
<dbReference type="EC" id="3.2.1.14" evidence="3"/>
<dbReference type="CAZy" id="GH18">
    <property type="family name" value="Glycoside Hydrolase Family 18"/>
</dbReference>
<dbReference type="CAZy" id="CBM14">
    <property type="family name" value="Carbohydrate-Binding Module Family 14"/>
</dbReference>
<dbReference type="InterPro" id="IPR029070">
    <property type="entry name" value="Chitinase_insertion_sf"/>
</dbReference>
<dbReference type="InterPro" id="IPR001223">
    <property type="entry name" value="Glyco_hydro18_cat"/>
</dbReference>
<dbReference type="Gene3D" id="3.20.20.80">
    <property type="entry name" value="Glycosidases"/>
    <property type="match status" value="1"/>
</dbReference>
<evidence type="ECO:0000256" key="13">
    <source>
        <dbReference type="SAM" id="MobiDB-lite"/>
    </source>
</evidence>
<dbReference type="GO" id="GO:0000272">
    <property type="term" value="P:polysaccharide catabolic process"/>
    <property type="evidence" value="ECO:0007669"/>
    <property type="project" value="UniProtKB-KW"/>
</dbReference>
<dbReference type="InterPro" id="IPR001579">
    <property type="entry name" value="Glyco_hydro_18_chit_AS"/>
</dbReference>
<accession>Q56JI1</accession>
<feature type="compositionally biased region" description="Low complexity" evidence="13">
    <location>
        <begin position="408"/>
        <end position="421"/>
    </location>
</feature>
<organism evidence="16">
    <name type="scientific">Toxoneuron nigriceps</name>
    <dbReference type="NCBI Taxonomy" id="51531"/>
    <lineage>
        <taxon>Eukaryota</taxon>
        <taxon>Metazoa</taxon>
        <taxon>Ecdysozoa</taxon>
        <taxon>Arthropoda</taxon>
        <taxon>Hexapoda</taxon>
        <taxon>Insecta</taxon>
        <taxon>Pterygota</taxon>
        <taxon>Neoptera</taxon>
        <taxon>Endopterygota</taxon>
        <taxon>Hymenoptera</taxon>
        <taxon>Apocrita</taxon>
        <taxon>Ichneumonoidea</taxon>
        <taxon>Braconidae</taxon>
        <taxon>Cardiochilinae</taxon>
        <taxon>Toxoneuron</taxon>
    </lineage>
</organism>
<dbReference type="InterPro" id="IPR036508">
    <property type="entry name" value="Chitin-bd_dom_sf"/>
</dbReference>
<evidence type="ECO:0000256" key="11">
    <source>
        <dbReference type="ARBA" id="ARBA00023326"/>
    </source>
</evidence>
<dbReference type="AlphaFoldDB" id="Q56JI1"/>
<proteinExistence type="evidence at transcript level"/>
<feature type="compositionally biased region" description="Polar residues" evidence="13">
    <location>
        <begin position="422"/>
        <end position="438"/>
    </location>
</feature>
<evidence type="ECO:0000256" key="12">
    <source>
        <dbReference type="RuleBase" id="RU000489"/>
    </source>
</evidence>
<keyword evidence="6 12" id="KW-0378">Hydrolase</keyword>
<dbReference type="EMBL" id="AY928055">
    <property type="protein sequence ID" value="AAX69085.1"/>
    <property type="molecule type" value="mRNA"/>
</dbReference>
<keyword evidence="4" id="KW-0147">Chitin-binding</keyword>
<sequence length="493" mass="54096">MRFLAILLAACVAAAYGSAISNQEKKIVCYFGSWAVYRPGRGKFDIKYIDPTLCTHLIYTFTGLNGDTVKVLDAWQDLPDNWGKDGFGRFNALREISPSTKTLIAIGGWNEGSTKYSKMASDPAARERFADNVVKFIKKWNFDGFDLDWEYPNQRGGSPSDIENHVELLKALRTRFDKEGLILSAAVAAAESSASKSYKISEVSKYLDFINLMAYDFHGAWESQTGINAPLRVAAADSGDYRGWNVESSVNYWLKQGAPKEKLILGVPLYGRAFTLSNPKQNKIGAPTRGPGAAGPYTREAGMLGYNEICKMLQKRDWNVIYDEERCAPYAYKDQQWVGFDNIKSIREKAQLAKKMDLGGAMIWSVETDDFHGDCGEKYPLLKTLNAVLRGGKEVSNTEDIIGLAEGSSNNNDDSTASDSTLVNQSDAPASPVIQPTPTGKCSGVGNMAIEGSCDFSMCSSDGQGGFNEHVVQCAEGLCFNPNLGICDWKKSN</sequence>
<feature type="region of interest" description="Disordered" evidence="13">
    <location>
        <begin position="404"/>
        <end position="438"/>
    </location>
</feature>
<dbReference type="SUPFAM" id="SSF57625">
    <property type="entry name" value="Invertebrate chitin-binding proteins"/>
    <property type="match status" value="1"/>
</dbReference>
<keyword evidence="9" id="KW-0119">Carbohydrate metabolism</keyword>
<feature type="signal peptide" evidence="14">
    <location>
        <begin position="1"/>
        <end position="19"/>
    </location>
</feature>
<protein>
    <recommendedName>
        <fullName evidence="3">chitinase</fullName>
        <ecNumber evidence="3">3.2.1.14</ecNumber>
    </recommendedName>
</protein>
<comment type="similarity">
    <text evidence="2">Belongs to the glycosyl hydrolase 18 family. Chitinase class II subfamily.</text>
</comment>
<dbReference type="Pfam" id="PF00704">
    <property type="entry name" value="Glyco_hydro_18"/>
    <property type="match status" value="1"/>
</dbReference>
<dbReference type="InterPro" id="IPR011583">
    <property type="entry name" value="Chitinase_II/V-like_cat"/>
</dbReference>
<evidence type="ECO:0000256" key="14">
    <source>
        <dbReference type="SAM" id="SignalP"/>
    </source>
</evidence>
<evidence type="ECO:0000256" key="4">
    <source>
        <dbReference type="ARBA" id="ARBA00022669"/>
    </source>
</evidence>
<dbReference type="GO" id="GO:0008843">
    <property type="term" value="F:endochitinase activity"/>
    <property type="evidence" value="ECO:0007669"/>
    <property type="project" value="UniProtKB-EC"/>
</dbReference>
<dbReference type="FunFam" id="3.10.50.10:FF:000004">
    <property type="entry name" value="Chitinase 5"/>
    <property type="match status" value="1"/>
</dbReference>
<evidence type="ECO:0000256" key="7">
    <source>
        <dbReference type="ARBA" id="ARBA00023024"/>
    </source>
</evidence>
<name>Q56JI1_9HYME</name>
<evidence type="ECO:0000256" key="8">
    <source>
        <dbReference type="ARBA" id="ARBA00023157"/>
    </source>
</evidence>
<evidence type="ECO:0000313" key="16">
    <source>
        <dbReference type="EMBL" id="AAX69085.1"/>
    </source>
</evidence>
<dbReference type="InterPro" id="IPR050314">
    <property type="entry name" value="Glycosyl_Hydrlase_18"/>
</dbReference>
<dbReference type="GO" id="GO:0006032">
    <property type="term" value="P:chitin catabolic process"/>
    <property type="evidence" value="ECO:0007669"/>
    <property type="project" value="UniProtKB-KW"/>
</dbReference>
<evidence type="ECO:0000256" key="3">
    <source>
        <dbReference type="ARBA" id="ARBA00012729"/>
    </source>
</evidence>
<dbReference type="InterPro" id="IPR017853">
    <property type="entry name" value="GH"/>
</dbReference>
<evidence type="ECO:0000256" key="5">
    <source>
        <dbReference type="ARBA" id="ARBA00022729"/>
    </source>
</evidence>